<keyword evidence="1" id="KW-0472">Membrane</keyword>
<accession>A0A1J6I1S0</accession>
<organism evidence="2 3">
    <name type="scientific">Nicotiana attenuata</name>
    <name type="common">Coyote tobacco</name>
    <dbReference type="NCBI Taxonomy" id="49451"/>
    <lineage>
        <taxon>Eukaryota</taxon>
        <taxon>Viridiplantae</taxon>
        <taxon>Streptophyta</taxon>
        <taxon>Embryophyta</taxon>
        <taxon>Tracheophyta</taxon>
        <taxon>Spermatophyta</taxon>
        <taxon>Magnoliopsida</taxon>
        <taxon>eudicotyledons</taxon>
        <taxon>Gunneridae</taxon>
        <taxon>Pentapetalae</taxon>
        <taxon>asterids</taxon>
        <taxon>lamiids</taxon>
        <taxon>Solanales</taxon>
        <taxon>Solanaceae</taxon>
        <taxon>Nicotianoideae</taxon>
        <taxon>Nicotianeae</taxon>
        <taxon>Nicotiana</taxon>
    </lineage>
</organism>
<gene>
    <name evidence="2" type="ORF">A4A49_14666</name>
</gene>
<name>A0A1J6I1S0_NICAT</name>
<dbReference type="Proteomes" id="UP000187609">
    <property type="component" value="Unassembled WGS sequence"/>
</dbReference>
<dbReference type="SMR" id="A0A1J6I1S0"/>
<sequence length="67" mass="7846">MLFLQFNLVNHFPLTFIKALINLSLLTKFNMNLKECLISLIFLCMYTTIYLDVTWDSTMTHNGAQNK</sequence>
<comment type="caution">
    <text evidence="2">The sequence shown here is derived from an EMBL/GenBank/DDBJ whole genome shotgun (WGS) entry which is preliminary data.</text>
</comment>
<dbReference type="AlphaFoldDB" id="A0A1J6I1S0"/>
<dbReference type="EMBL" id="MJEQ01037191">
    <property type="protein sequence ID" value="OIS98481.1"/>
    <property type="molecule type" value="Genomic_DNA"/>
</dbReference>
<evidence type="ECO:0000313" key="3">
    <source>
        <dbReference type="Proteomes" id="UP000187609"/>
    </source>
</evidence>
<keyword evidence="3" id="KW-1185">Reference proteome</keyword>
<dbReference type="Gramene" id="OIS98481">
    <property type="protein sequence ID" value="OIS98481"/>
    <property type="gene ID" value="A4A49_14666"/>
</dbReference>
<keyword evidence="1" id="KW-1133">Transmembrane helix</keyword>
<proteinExistence type="predicted"/>
<keyword evidence="1" id="KW-0812">Transmembrane</keyword>
<protein>
    <submittedName>
        <fullName evidence="2">Uncharacterized protein</fullName>
    </submittedName>
</protein>
<feature type="transmembrane region" description="Helical" evidence="1">
    <location>
        <begin position="36"/>
        <end position="53"/>
    </location>
</feature>
<evidence type="ECO:0000313" key="2">
    <source>
        <dbReference type="EMBL" id="OIS98481.1"/>
    </source>
</evidence>
<evidence type="ECO:0000256" key="1">
    <source>
        <dbReference type="SAM" id="Phobius"/>
    </source>
</evidence>
<reference evidence="2" key="1">
    <citation type="submission" date="2016-11" db="EMBL/GenBank/DDBJ databases">
        <title>The genome of Nicotiana attenuata.</title>
        <authorList>
            <person name="Xu S."/>
            <person name="Brockmoeller T."/>
            <person name="Gaquerel E."/>
            <person name="Navarro A."/>
            <person name="Kuhl H."/>
            <person name="Gase K."/>
            <person name="Ling Z."/>
            <person name="Zhou W."/>
            <person name="Kreitzer C."/>
            <person name="Stanke M."/>
            <person name="Tang H."/>
            <person name="Lyons E."/>
            <person name="Pandey P."/>
            <person name="Pandey S.P."/>
            <person name="Timmermann B."/>
            <person name="Baldwin I.T."/>
        </authorList>
    </citation>
    <scope>NUCLEOTIDE SEQUENCE [LARGE SCALE GENOMIC DNA]</scope>
    <source>
        <strain evidence="2">UT</strain>
    </source>
</reference>